<dbReference type="GO" id="GO:0071111">
    <property type="term" value="F:cyclic-guanylate-specific phosphodiesterase activity"/>
    <property type="evidence" value="ECO:0007669"/>
    <property type="project" value="InterPro"/>
</dbReference>
<dbReference type="PROSITE" id="PS50110">
    <property type="entry name" value="RESPONSE_REGULATORY"/>
    <property type="match status" value="1"/>
</dbReference>
<dbReference type="PROSITE" id="PS50883">
    <property type="entry name" value="EAL"/>
    <property type="match status" value="1"/>
</dbReference>
<sequence>MPNHAATGGMMEMPGARYDHDGRDVSAAAPLRVLLIEDDEDDAALLLLALDNAFGLLDSACVDSLAGLRAALSLPGRWDVVICDHTLPGFDARAALAAAQAFGNTAPFIIVSGSMSESDAVAAIEAGAADMISKDRLPRLLPVIRREMQKSRAASDFQLVQAQLRQLACYDEVTGLPKRDFLAAQMAALPGAQVAVALISISRFSHIGRSLGMAAADEVRAQVASRLRKSVGSAGVVGALEAGRFALLLSGSDPAQLADEMARISNETGWPLRIGEQEVFVGLRIGVSLYPRDNSQFNALLVQAALAMSQVKVGCRHNIVFFDPAMEMRGNARWQMEQALHHALRNDEFVLHYQPQVAAGDGAIVGVEALLRWQQPGHGLVAPSAFIDLLEETGLIVAAGEWVLRTACRQFMAWKGVGVRLQRMAVNLSALQFSDSDLVPMVRRILAETGMDAHCLELEITEGIAMDNEDAVFDKLRQLRAMGICLAIDDFGTGYSNLGYLHRLPVNRIKIDQSFVRAIDARTPDSPIVRAIVTLARSLAFDVLAEGVETPLQAQFLDGCGCGEHQGYLYGKPLPAAEMMPLLLQGACGIAGVYSPDQPVCCPPG</sequence>
<evidence type="ECO:0000256" key="1">
    <source>
        <dbReference type="PROSITE-ProRule" id="PRU00169"/>
    </source>
</evidence>
<dbReference type="Gene3D" id="3.40.50.2300">
    <property type="match status" value="1"/>
</dbReference>
<keyword evidence="6" id="KW-1185">Reference proteome</keyword>
<dbReference type="SUPFAM" id="SSF55073">
    <property type="entry name" value="Nucleotide cyclase"/>
    <property type="match status" value="1"/>
</dbReference>
<dbReference type="Proteomes" id="UP000446768">
    <property type="component" value="Unassembled WGS sequence"/>
</dbReference>
<dbReference type="InterPro" id="IPR000160">
    <property type="entry name" value="GGDEF_dom"/>
</dbReference>
<dbReference type="PANTHER" id="PTHR33121:SF70">
    <property type="entry name" value="SIGNALING PROTEIN YKOW"/>
    <property type="match status" value="1"/>
</dbReference>
<protein>
    <submittedName>
        <fullName evidence="5">EAL domain-containing protein</fullName>
    </submittedName>
</protein>
<feature type="domain" description="EAL" evidence="3">
    <location>
        <begin position="333"/>
        <end position="587"/>
    </location>
</feature>
<feature type="domain" description="GGDEF" evidence="4">
    <location>
        <begin position="192"/>
        <end position="324"/>
    </location>
</feature>
<evidence type="ECO:0000313" key="5">
    <source>
        <dbReference type="EMBL" id="MRV70387.1"/>
    </source>
</evidence>
<accession>A0A7X2IIX1</accession>
<dbReference type="InterPro" id="IPR001633">
    <property type="entry name" value="EAL_dom"/>
</dbReference>
<dbReference type="InterPro" id="IPR043128">
    <property type="entry name" value="Rev_trsase/Diguanyl_cyclase"/>
</dbReference>
<dbReference type="Pfam" id="PF00072">
    <property type="entry name" value="Response_reg"/>
    <property type="match status" value="1"/>
</dbReference>
<dbReference type="SMART" id="SM00267">
    <property type="entry name" value="GGDEF"/>
    <property type="match status" value="1"/>
</dbReference>
<dbReference type="GO" id="GO:0000160">
    <property type="term" value="P:phosphorelay signal transduction system"/>
    <property type="evidence" value="ECO:0007669"/>
    <property type="project" value="InterPro"/>
</dbReference>
<evidence type="ECO:0000259" key="2">
    <source>
        <dbReference type="PROSITE" id="PS50110"/>
    </source>
</evidence>
<dbReference type="SUPFAM" id="SSF52172">
    <property type="entry name" value="CheY-like"/>
    <property type="match status" value="1"/>
</dbReference>
<dbReference type="Pfam" id="PF00990">
    <property type="entry name" value="GGDEF"/>
    <property type="match status" value="1"/>
</dbReference>
<evidence type="ECO:0000313" key="6">
    <source>
        <dbReference type="Proteomes" id="UP000446768"/>
    </source>
</evidence>
<organism evidence="5 6">
    <name type="scientific">Pseudoduganella rivuli</name>
    <dbReference type="NCBI Taxonomy" id="2666085"/>
    <lineage>
        <taxon>Bacteria</taxon>
        <taxon>Pseudomonadati</taxon>
        <taxon>Pseudomonadota</taxon>
        <taxon>Betaproteobacteria</taxon>
        <taxon>Burkholderiales</taxon>
        <taxon>Oxalobacteraceae</taxon>
        <taxon>Telluria group</taxon>
        <taxon>Pseudoduganella</taxon>
    </lineage>
</organism>
<dbReference type="InterPro" id="IPR029787">
    <property type="entry name" value="Nucleotide_cyclase"/>
</dbReference>
<dbReference type="EMBL" id="WKJJ01000001">
    <property type="protein sequence ID" value="MRV70387.1"/>
    <property type="molecule type" value="Genomic_DNA"/>
</dbReference>
<dbReference type="CDD" id="cd01948">
    <property type="entry name" value="EAL"/>
    <property type="match status" value="1"/>
</dbReference>
<keyword evidence="1" id="KW-0597">Phosphoprotein</keyword>
<gene>
    <name evidence="5" type="ORF">GJ700_01455</name>
</gene>
<dbReference type="AlphaFoldDB" id="A0A7X2IIX1"/>
<dbReference type="InterPro" id="IPR001789">
    <property type="entry name" value="Sig_transdc_resp-reg_receiver"/>
</dbReference>
<proteinExistence type="predicted"/>
<reference evidence="5 6" key="1">
    <citation type="submission" date="2019-11" db="EMBL/GenBank/DDBJ databases">
        <title>Novel species isolated from a subtropical stream in China.</title>
        <authorList>
            <person name="Lu H."/>
        </authorList>
    </citation>
    <scope>NUCLEOTIDE SEQUENCE [LARGE SCALE GENOMIC DNA]</scope>
    <source>
        <strain evidence="5 6">FT92W</strain>
    </source>
</reference>
<dbReference type="InterPro" id="IPR035919">
    <property type="entry name" value="EAL_sf"/>
</dbReference>
<dbReference type="SUPFAM" id="SSF141868">
    <property type="entry name" value="EAL domain-like"/>
    <property type="match status" value="1"/>
</dbReference>
<dbReference type="InterPro" id="IPR050706">
    <property type="entry name" value="Cyclic-di-GMP_PDE-like"/>
</dbReference>
<dbReference type="CDD" id="cd01949">
    <property type="entry name" value="GGDEF"/>
    <property type="match status" value="1"/>
</dbReference>
<evidence type="ECO:0000259" key="3">
    <source>
        <dbReference type="PROSITE" id="PS50883"/>
    </source>
</evidence>
<feature type="domain" description="Response regulatory" evidence="2">
    <location>
        <begin position="32"/>
        <end position="149"/>
    </location>
</feature>
<dbReference type="SMART" id="SM00448">
    <property type="entry name" value="REC"/>
    <property type="match status" value="1"/>
</dbReference>
<dbReference type="PROSITE" id="PS50887">
    <property type="entry name" value="GGDEF"/>
    <property type="match status" value="1"/>
</dbReference>
<name>A0A7X2IIX1_9BURK</name>
<dbReference type="FunFam" id="3.20.20.450:FF:000001">
    <property type="entry name" value="Cyclic di-GMP phosphodiesterase yahA"/>
    <property type="match status" value="1"/>
</dbReference>
<evidence type="ECO:0000259" key="4">
    <source>
        <dbReference type="PROSITE" id="PS50887"/>
    </source>
</evidence>
<dbReference type="Pfam" id="PF00563">
    <property type="entry name" value="EAL"/>
    <property type="match status" value="1"/>
</dbReference>
<dbReference type="InterPro" id="IPR011006">
    <property type="entry name" value="CheY-like_superfamily"/>
</dbReference>
<dbReference type="Gene3D" id="3.20.20.450">
    <property type="entry name" value="EAL domain"/>
    <property type="match status" value="1"/>
</dbReference>
<comment type="caution">
    <text evidence="5">The sequence shown here is derived from an EMBL/GenBank/DDBJ whole genome shotgun (WGS) entry which is preliminary data.</text>
</comment>
<dbReference type="PANTHER" id="PTHR33121">
    <property type="entry name" value="CYCLIC DI-GMP PHOSPHODIESTERASE PDEF"/>
    <property type="match status" value="1"/>
</dbReference>
<feature type="modified residue" description="4-aspartylphosphate" evidence="1">
    <location>
        <position position="84"/>
    </location>
</feature>
<dbReference type="SMART" id="SM00052">
    <property type="entry name" value="EAL"/>
    <property type="match status" value="1"/>
</dbReference>
<dbReference type="Gene3D" id="3.30.70.270">
    <property type="match status" value="1"/>
</dbReference>